<dbReference type="Gene3D" id="1.20.200.10">
    <property type="entry name" value="Fumarase/aspartase (Central domain)"/>
    <property type="match status" value="1"/>
</dbReference>
<sequence length="570" mass="61534">MPNTLPANRSDGTAAGILPSHRPTERTASIQVCVLDGHSLTCEKLMELSSGNVELTLSAAAWDKVNRGRHVIDQILDKNEVAYGINTGFGMFSDVIVAPDQLSQLQVNLIRSHAAGVGPPLSRERTRMLLALRVNVIACGHSGARPETVEKMLAAFNRDCLSVVPCQGTVGASGDLAPLAHLCLGLLGEGLMWDPQSAEPKPAGEVLERHGLEPLQLGPKEGLALINGTQLISSLGSEAVMRSINVARCADITCALSLEVLMGTHNAFHPKIHAARPHSGQNLVASRIRGLLEPEKPSKLFESHRYSGKVQDAYTLRCVAQVHGVVFETIDFVKRLLEVELNSATDNPMIFTGGADFYPTGSAKAPAYPAKALDYLAIGIQELANISERRIERLVNPALSNLPAFLVQNGGLNSGFMIAHCTAAALTSENKVLCHPSSVDTLSTSAAKEDHVSMGGYSARKCLEVISNVEVVIAIELMAACQALEFHRPCRTTVPLEAVYDLIRSAGVDPYDEDRYIAPDIDKVTDLVRSGAVWRVVEPYLKQREESQIDEVSPIDMMPRGDILTLSRKL</sequence>
<dbReference type="OrthoDB" id="10051290at2759"/>
<feature type="compositionally biased region" description="Polar residues" evidence="9">
    <location>
        <begin position="1"/>
        <end position="11"/>
    </location>
</feature>
<dbReference type="FunFam" id="1.20.200.10:FF:000003">
    <property type="entry name" value="Histidine ammonia-lyase"/>
    <property type="match status" value="1"/>
</dbReference>
<keyword evidence="5 7" id="KW-0456">Lyase</keyword>
<dbReference type="InterPro" id="IPR005921">
    <property type="entry name" value="HutH"/>
</dbReference>
<dbReference type="EMBL" id="GG677981">
    <property type="protein sequence ID" value="EER09935.1"/>
    <property type="molecule type" value="Genomic_DNA"/>
</dbReference>
<evidence type="ECO:0000313" key="11">
    <source>
        <dbReference type="Proteomes" id="UP000007800"/>
    </source>
</evidence>
<dbReference type="NCBIfam" id="TIGR01225">
    <property type="entry name" value="hutH"/>
    <property type="match status" value="1"/>
</dbReference>
<evidence type="ECO:0000256" key="3">
    <source>
        <dbReference type="ARBA" id="ARBA00012994"/>
    </source>
</evidence>
<evidence type="ECO:0000256" key="6">
    <source>
        <dbReference type="ARBA" id="ARBA00049269"/>
    </source>
</evidence>
<evidence type="ECO:0000313" key="10">
    <source>
        <dbReference type="EMBL" id="EER09935.1"/>
    </source>
</evidence>
<evidence type="ECO:0000256" key="1">
    <source>
        <dbReference type="ARBA" id="ARBA00005113"/>
    </source>
</evidence>
<dbReference type="SUPFAM" id="SSF48557">
    <property type="entry name" value="L-aspartase-like"/>
    <property type="match status" value="1"/>
</dbReference>
<accession>C5L077</accession>
<dbReference type="Pfam" id="PF00221">
    <property type="entry name" value="Lyase_aromatic"/>
    <property type="match status" value="1"/>
</dbReference>
<dbReference type="Gene3D" id="1.10.275.10">
    <property type="entry name" value="Fumarase/aspartase (N-terminal domain)"/>
    <property type="match status" value="1"/>
</dbReference>
<dbReference type="Proteomes" id="UP000007800">
    <property type="component" value="Unassembled WGS sequence"/>
</dbReference>
<dbReference type="FunFam" id="1.10.275.10:FF:000005">
    <property type="entry name" value="Histidine ammonia-lyase"/>
    <property type="match status" value="1"/>
</dbReference>
<dbReference type="GO" id="GO:0005737">
    <property type="term" value="C:cytoplasm"/>
    <property type="evidence" value="ECO:0007669"/>
    <property type="project" value="InterPro"/>
</dbReference>
<evidence type="ECO:0000256" key="7">
    <source>
        <dbReference type="RuleBase" id="RU003954"/>
    </source>
</evidence>
<organism evidence="11">
    <name type="scientific">Perkinsus marinus (strain ATCC 50983 / TXsc)</name>
    <dbReference type="NCBI Taxonomy" id="423536"/>
    <lineage>
        <taxon>Eukaryota</taxon>
        <taxon>Sar</taxon>
        <taxon>Alveolata</taxon>
        <taxon>Perkinsozoa</taxon>
        <taxon>Perkinsea</taxon>
        <taxon>Perkinsida</taxon>
        <taxon>Perkinsidae</taxon>
        <taxon>Perkinsus</taxon>
    </lineage>
</organism>
<dbReference type="EC" id="4.3.1.3" evidence="3 8"/>
<dbReference type="GO" id="GO:0019557">
    <property type="term" value="P:L-histidine catabolic process to glutamate and formate"/>
    <property type="evidence" value="ECO:0007669"/>
    <property type="project" value="UniProtKB-UniPathway"/>
</dbReference>
<protein>
    <recommendedName>
        <fullName evidence="3 8">Histidine ammonia-lyase</fullName>
        <ecNumber evidence="3 8">4.3.1.3</ecNumber>
    </recommendedName>
</protein>
<dbReference type="CDD" id="cd00332">
    <property type="entry name" value="PAL-HAL"/>
    <property type="match status" value="1"/>
</dbReference>
<proteinExistence type="inferred from homology"/>
<keyword evidence="4 8" id="KW-0369">Histidine metabolism</keyword>
<comment type="similarity">
    <text evidence="2 7">Belongs to the PAL/histidase family.</text>
</comment>
<dbReference type="InterPro" id="IPR022313">
    <property type="entry name" value="Phe/His_NH3-lyase_AS"/>
</dbReference>
<feature type="region of interest" description="Disordered" evidence="9">
    <location>
        <begin position="1"/>
        <end position="21"/>
    </location>
</feature>
<comment type="catalytic activity">
    <reaction evidence="6 8">
        <text>L-histidine = trans-urocanate + NH4(+)</text>
        <dbReference type="Rhea" id="RHEA:21232"/>
        <dbReference type="ChEBI" id="CHEBI:17771"/>
        <dbReference type="ChEBI" id="CHEBI:28938"/>
        <dbReference type="ChEBI" id="CHEBI:57595"/>
        <dbReference type="EC" id="4.3.1.3"/>
    </reaction>
</comment>
<comment type="pathway">
    <text evidence="1 8">Amino-acid degradation; L-histidine degradation into L-glutamate; N-formimidoyl-L-glutamate from L-histidine: step 1/3.</text>
</comment>
<dbReference type="GO" id="GO:0019556">
    <property type="term" value="P:L-histidine catabolic process to glutamate and formamide"/>
    <property type="evidence" value="ECO:0007669"/>
    <property type="project" value="UniProtKB-UniPathway"/>
</dbReference>
<dbReference type="InterPro" id="IPR001106">
    <property type="entry name" value="Aromatic_Lyase"/>
</dbReference>
<keyword evidence="11" id="KW-1185">Reference proteome</keyword>
<dbReference type="RefSeq" id="XP_002778140.1">
    <property type="nucleotide sequence ID" value="XM_002778094.1"/>
</dbReference>
<evidence type="ECO:0000256" key="8">
    <source>
        <dbReference type="RuleBase" id="RU004479"/>
    </source>
</evidence>
<name>C5L077_PERM5</name>
<dbReference type="NCBIfam" id="NF006871">
    <property type="entry name" value="PRK09367.1"/>
    <property type="match status" value="1"/>
</dbReference>
<evidence type="ECO:0000256" key="9">
    <source>
        <dbReference type="SAM" id="MobiDB-lite"/>
    </source>
</evidence>
<dbReference type="OMA" id="YSLRCMP"/>
<dbReference type="PANTHER" id="PTHR10362">
    <property type="entry name" value="HISTIDINE AMMONIA-LYASE"/>
    <property type="match status" value="1"/>
</dbReference>
<dbReference type="InParanoid" id="C5L077"/>
<evidence type="ECO:0000256" key="5">
    <source>
        <dbReference type="ARBA" id="ARBA00023239"/>
    </source>
</evidence>
<reference evidence="10 11" key="1">
    <citation type="submission" date="2008-07" db="EMBL/GenBank/DDBJ databases">
        <authorList>
            <person name="El-Sayed N."/>
            <person name="Caler E."/>
            <person name="Inman J."/>
            <person name="Amedeo P."/>
            <person name="Hass B."/>
            <person name="Wortman J."/>
        </authorList>
    </citation>
    <scope>NUCLEOTIDE SEQUENCE [LARGE SCALE GENOMIC DNA]</scope>
    <source>
        <strain evidence="11">ATCC 50983 / TXsc</strain>
    </source>
</reference>
<dbReference type="GeneID" id="9038044"/>
<dbReference type="PROSITE" id="PS00488">
    <property type="entry name" value="PAL_HISTIDASE"/>
    <property type="match status" value="1"/>
</dbReference>
<evidence type="ECO:0000256" key="2">
    <source>
        <dbReference type="ARBA" id="ARBA00007238"/>
    </source>
</evidence>
<dbReference type="InterPro" id="IPR008948">
    <property type="entry name" value="L-Aspartase-like"/>
</dbReference>
<gene>
    <name evidence="10" type="ORF">Pmar_PMAR018580</name>
</gene>
<dbReference type="AlphaFoldDB" id="C5L077"/>
<dbReference type="GO" id="GO:0004397">
    <property type="term" value="F:histidine ammonia-lyase activity"/>
    <property type="evidence" value="ECO:0007669"/>
    <property type="project" value="UniProtKB-EC"/>
</dbReference>
<dbReference type="UniPathway" id="UPA00379">
    <property type="reaction ID" value="UER00549"/>
</dbReference>
<evidence type="ECO:0000256" key="4">
    <source>
        <dbReference type="ARBA" id="ARBA00022808"/>
    </source>
</evidence>
<dbReference type="InterPro" id="IPR024083">
    <property type="entry name" value="Fumarase/histidase_N"/>
</dbReference>